<dbReference type="Gene3D" id="3.30.43.10">
    <property type="entry name" value="Uridine Diphospho-n-acetylenolpyruvylglucosamine Reductase, domain 2"/>
    <property type="match status" value="1"/>
</dbReference>
<dbReference type="AlphaFoldDB" id="A0A540M9D5"/>
<evidence type="ECO:0000313" key="6">
    <source>
        <dbReference type="Proteomes" id="UP000315295"/>
    </source>
</evidence>
<dbReference type="Gene3D" id="3.30.465.10">
    <property type="match status" value="1"/>
</dbReference>
<proteinExistence type="inferred from homology"/>
<dbReference type="Gene3D" id="2.40.40.20">
    <property type="match status" value="1"/>
</dbReference>
<comment type="caution">
    <text evidence="5">The sequence shown here is derived from an EMBL/GenBank/DDBJ whole genome shotgun (WGS) entry which is preliminary data.</text>
</comment>
<evidence type="ECO:0000313" key="5">
    <source>
        <dbReference type="EMBL" id="TQD95367.1"/>
    </source>
</evidence>
<dbReference type="PANTHER" id="PTHR13878:SF112">
    <property type="entry name" value="CYTOKININ DEHYDROGENASE 7"/>
    <property type="match status" value="1"/>
</dbReference>
<dbReference type="InterPro" id="IPR016169">
    <property type="entry name" value="FAD-bd_PCMH_sub2"/>
</dbReference>
<keyword evidence="3" id="KW-0560">Oxidoreductase</keyword>
<name>A0A540M9D5_MALBA</name>
<keyword evidence="6" id="KW-1185">Reference proteome</keyword>
<evidence type="ECO:0000256" key="1">
    <source>
        <dbReference type="ARBA" id="ARBA00001974"/>
    </source>
</evidence>
<dbReference type="GO" id="GO:0016491">
    <property type="term" value="F:oxidoreductase activity"/>
    <property type="evidence" value="ECO:0007669"/>
    <property type="project" value="UniProtKB-KW"/>
</dbReference>
<dbReference type="PANTHER" id="PTHR13878">
    <property type="entry name" value="GULONOLACTONE OXIDASE"/>
    <property type="match status" value="1"/>
</dbReference>
<protein>
    <recommendedName>
        <fullName evidence="4">FAD-binding PCMH-type domain-containing protein</fullName>
    </recommendedName>
</protein>
<dbReference type="STRING" id="106549.A0A540M9D5"/>
<dbReference type="Pfam" id="PF01565">
    <property type="entry name" value="FAD_binding_4"/>
    <property type="match status" value="1"/>
</dbReference>
<dbReference type="PROSITE" id="PS51387">
    <property type="entry name" value="FAD_PCMH"/>
    <property type="match status" value="1"/>
</dbReference>
<reference evidence="5 6" key="1">
    <citation type="journal article" date="2019" name="G3 (Bethesda)">
        <title>Sequencing of a Wild Apple (Malus baccata) Genome Unravels the Differences Between Cultivated and Wild Apple Species Regarding Disease Resistance and Cold Tolerance.</title>
        <authorList>
            <person name="Chen X."/>
        </authorList>
    </citation>
    <scope>NUCLEOTIDE SEQUENCE [LARGE SCALE GENOMIC DNA]</scope>
    <source>
        <strain evidence="6">cv. Shandingzi</strain>
        <tissue evidence="5">Leaves</tissue>
    </source>
</reference>
<feature type="domain" description="FAD-binding PCMH-type" evidence="4">
    <location>
        <begin position="66"/>
        <end position="234"/>
    </location>
</feature>
<dbReference type="Proteomes" id="UP000315295">
    <property type="component" value="Unassembled WGS sequence"/>
</dbReference>
<dbReference type="InterPro" id="IPR006094">
    <property type="entry name" value="Oxid_FAD_bind_N"/>
</dbReference>
<evidence type="ECO:0000256" key="3">
    <source>
        <dbReference type="ARBA" id="ARBA00023002"/>
    </source>
</evidence>
<evidence type="ECO:0000259" key="4">
    <source>
        <dbReference type="PROSITE" id="PS51387"/>
    </source>
</evidence>
<dbReference type="SUPFAM" id="SSF56176">
    <property type="entry name" value="FAD-binding/transporter-associated domain-like"/>
    <property type="match status" value="1"/>
</dbReference>
<dbReference type="InterPro" id="IPR016167">
    <property type="entry name" value="FAD-bd_PCMH_sub1"/>
</dbReference>
<dbReference type="InterPro" id="IPR050432">
    <property type="entry name" value="FAD-linked_Oxidoreductases_BP"/>
</dbReference>
<dbReference type="SUPFAM" id="SSF50692">
    <property type="entry name" value="ADC-like"/>
    <property type="match status" value="1"/>
</dbReference>
<dbReference type="EMBL" id="VIEB01000317">
    <property type="protein sequence ID" value="TQD95367.1"/>
    <property type="molecule type" value="Genomic_DNA"/>
</dbReference>
<comment type="similarity">
    <text evidence="2">Belongs to the oxygen-dependent FAD-linked oxidoreductase family.</text>
</comment>
<dbReference type="GO" id="GO:0071949">
    <property type="term" value="F:FAD binding"/>
    <property type="evidence" value="ECO:0007669"/>
    <property type="project" value="InterPro"/>
</dbReference>
<gene>
    <name evidence="5" type="ORF">C1H46_019005</name>
</gene>
<comment type="cofactor">
    <cofactor evidence="1">
        <name>FAD</name>
        <dbReference type="ChEBI" id="CHEBI:57692"/>
    </cofactor>
</comment>
<dbReference type="InterPro" id="IPR009010">
    <property type="entry name" value="Asp_de-COase-like_dom_sf"/>
</dbReference>
<accession>A0A540M9D5</accession>
<evidence type="ECO:0000256" key="2">
    <source>
        <dbReference type="ARBA" id="ARBA00005466"/>
    </source>
</evidence>
<organism evidence="5 6">
    <name type="scientific">Malus baccata</name>
    <name type="common">Siberian crab apple</name>
    <name type="synonym">Pyrus baccata</name>
    <dbReference type="NCBI Taxonomy" id="106549"/>
    <lineage>
        <taxon>Eukaryota</taxon>
        <taxon>Viridiplantae</taxon>
        <taxon>Streptophyta</taxon>
        <taxon>Embryophyta</taxon>
        <taxon>Tracheophyta</taxon>
        <taxon>Spermatophyta</taxon>
        <taxon>Magnoliopsida</taxon>
        <taxon>eudicotyledons</taxon>
        <taxon>Gunneridae</taxon>
        <taxon>Pentapetalae</taxon>
        <taxon>rosids</taxon>
        <taxon>fabids</taxon>
        <taxon>Rosales</taxon>
        <taxon>Rosaceae</taxon>
        <taxon>Amygdaloideae</taxon>
        <taxon>Maleae</taxon>
        <taxon>Malus</taxon>
    </lineage>
</organism>
<dbReference type="InterPro" id="IPR016166">
    <property type="entry name" value="FAD-bd_PCMH"/>
</dbReference>
<sequence length="234" mass="25798">MTDKAESSDSKGTKRDFSIATLERKKAANRLVVDNAINDDNSVVALHPYTMEKLQLFRGNRDFGGIKSFPPLAFIRPVDTDDVARVVKAATRSSNLTVAEWGNGHSINGQAMVDGCLILDMCSLGEHLQVVRASDGSIYADVSGEALWEDGVIEYDKHIEDAGEYNQALEAIRCRTAATCSTPSALTDILLSGQVLNEQGNTTDNENGDNVLELEDPILKKSERQWKQNRKRKR</sequence>
<dbReference type="InterPro" id="IPR036318">
    <property type="entry name" value="FAD-bd_PCMH-like_sf"/>
</dbReference>